<keyword evidence="1" id="KW-0472">Membrane</keyword>
<reference evidence="2" key="1">
    <citation type="submission" date="2021-06" db="EMBL/GenBank/DDBJ databases">
        <title>Comparative genomics, transcriptomics and evolutionary studies reveal genomic signatures of adaptation to plant cell wall in hemibiotrophic fungi.</title>
        <authorList>
            <consortium name="DOE Joint Genome Institute"/>
            <person name="Baroncelli R."/>
            <person name="Diaz J.F."/>
            <person name="Benocci T."/>
            <person name="Peng M."/>
            <person name="Battaglia E."/>
            <person name="Haridas S."/>
            <person name="Andreopoulos W."/>
            <person name="Labutti K."/>
            <person name="Pangilinan J."/>
            <person name="Floch G.L."/>
            <person name="Makela M.R."/>
            <person name="Henrissat B."/>
            <person name="Grigoriev I.V."/>
            <person name="Crouch J.A."/>
            <person name="De Vries R.P."/>
            <person name="Sukno S.A."/>
            <person name="Thon M.R."/>
        </authorList>
    </citation>
    <scope>NUCLEOTIDE SEQUENCE</scope>
    <source>
        <strain evidence="2">CBS 193.32</strain>
    </source>
</reference>
<sequence length="89" mass="10050">MCNRCSVVRASPFCFLFILFHFNFFLLVHFSFFFHFFSSFLASRSIFTILQLDGANNNHNRVLRNAANNAIAISRLGLLTASAPSRTAA</sequence>
<comment type="caution">
    <text evidence="2">The sequence shown here is derived from an EMBL/GenBank/DDBJ whole genome shotgun (WGS) entry which is preliminary data.</text>
</comment>
<evidence type="ECO:0000313" key="3">
    <source>
        <dbReference type="Proteomes" id="UP001224890"/>
    </source>
</evidence>
<keyword evidence="1" id="KW-0812">Transmembrane</keyword>
<dbReference type="AlphaFoldDB" id="A0AAJ0ETH9"/>
<name>A0AAJ0ETH9_9PEZI</name>
<organism evidence="2 3">
    <name type="scientific">Colletotrichum godetiae</name>
    <dbReference type="NCBI Taxonomy" id="1209918"/>
    <lineage>
        <taxon>Eukaryota</taxon>
        <taxon>Fungi</taxon>
        <taxon>Dikarya</taxon>
        <taxon>Ascomycota</taxon>
        <taxon>Pezizomycotina</taxon>
        <taxon>Sordariomycetes</taxon>
        <taxon>Hypocreomycetidae</taxon>
        <taxon>Glomerellales</taxon>
        <taxon>Glomerellaceae</taxon>
        <taxon>Colletotrichum</taxon>
        <taxon>Colletotrichum acutatum species complex</taxon>
    </lineage>
</organism>
<proteinExistence type="predicted"/>
<keyword evidence="3" id="KW-1185">Reference proteome</keyword>
<evidence type="ECO:0000256" key="1">
    <source>
        <dbReference type="SAM" id="Phobius"/>
    </source>
</evidence>
<gene>
    <name evidence="2" type="ORF">BDP55DRAFT_669947</name>
</gene>
<protein>
    <submittedName>
        <fullName evidence="2">Uncharacterized protein</fullName>
    </submittedName>
</protein>
<keyword evidence="1" id="KW-1133">Transmembrane helix</keyword>
<dbReference type="GeneID" id="85459865"/>
<dbReference type="Proteomes" id="UP001224890">
    <property type="component" value="Unassembled WGS sequence"/>
</dbReference>
<feature type="transmembrane region" description="Helical" evidence="1">
    <location>
        <begin position="12"/>
        <end position="37"/>
    </location>
</feature>
<dbReference type="EMBL" id="JAHMHR010000031">
    <property type="protein sequence ID" value="KAK1673343.1"/>
    <property type="molecule type" value="Genomic_DNA"/>
</dbReference>
<evidence type="ECO:0000313" key="2">
    <source>
        <dbReference type="EMBL" id="KAK1673343.1"/>
    </source>
</evidence>
<dbReference type="RefSeq" id="XP_060427346.1">
    <property type="nucleotide sequence ID" value="XM_060575339.1"/>
</dbReference>
<accession>A0AAJ0ETH9</accession>